<keyword evidence="2" id="KW-1185">Reference proteome</keyword>
<name>A0ACC0NYH0_RHOML</name>
<gene>
    <name evidence="1" type="ORF">RHMOL_Rhmol04G0092000</name>
</gene>
<accession>A0ACC0NYH0</accession>
<evidence type="ECO:0000313" key="2">
    <source>
        <dbReference type="Proteomes" id="UP001062846"/>
    </source>
</evidence>
<protein>
    <submittedName>
        <fullName evidence="1">Uncharacterized protein</fullName>
    </submittedName>
</protein>
<comment type="caution">
    <text evidence="1">The sequence shown here is derived from an EMBL/GenBank/DDBJ whole genome shotgun (WGS) entry which is preliminary data.</text>
</comment>
<dbReference type="EMBL" id="CM046391">
    <property type="protein sequence ID" value="KAI8558423.1"/>
    <property type="molecule type" value="Genomic_DNA"/>
</dbReference>
<dbReference type="Proteomes" id="UP001062846">
    <property type="component" value="Chromosome 4"/>
</dbReference>
<organism evidence="1 2">
    <name type="scientific">Rhododendron molle</name>
    <name type="common">Chinese azalea</name>
    <name type="synonym">Azalea mollis</name>
    <dbReference type="NCBI Taxonomy" id="49168"/>
    <lineage>
        <taxon>Eukaryota</taxon>
        <taxon>Viridiplantae</taxon>
        <taxon>Streptophyta</taxon>
        <taxon>Embryophyta</taxon>
        <taxon>Tracheophyta</taxon>
        <taxon>Spermatophyta</taxon>
        <taxon>Magnoliopsida</taxon>
        <taxon>eudicotyledons</taxon>
        <taxon>Gunneridae</taxon>
        <taxon>Pentapetalae</taxon>
        <taxon>asterids</taxon>
        <taxon>Ericales</taxon>
        <taxon>Ericaceae</taxon>
        <taxon>Ericoideae</taxon>
        <taxon>Rhodoreae</taxon>
        <taxon>Rhododendron</taxon>
    </lineage>
</organism>
<proteinExistence type="predicted"/>
<evidence type="ECO:0000313" key="1">
    <source>
        <dbReference type="EMBL" id="KAI8558423.1"/>
    </source>
</evidence>
<sequence length="103" mass="11924">MADHIPNDLLIEILARLPSASLLRFKSVCKPWRSLIRSPSFVTKHLNQSITKSERKGDKHRTILWLLANAVYIDPFMETLVSVEKKRDGELEGLLNLFAMFRF</sequence>
<reference evidence="1" key="1">
    <citation type="submission" date="2022-02" db="EMBL/GenBank/DDBJ databases">
        <title>Plant Genome Project.</title>
        <authorList>
            <person name="Zhang R.-G."/>
        </authorList>
    </citation>
    <scope>NUCLEOTIDE SEQUENCE</scope>
    <source>
        <strain evidence="1">AT1</strain>
    </source>
</reference>